<feature type="compositionally biased region" description="Basic and acidic residues" evidence="1">
    <location>
        <begin position="40"/>
        <end position="54"/>
    </location>
</feature>
<gene>
    <name evidence="2" type="ORF">AVDCRST_MAG49-189</name>
</gene>
<organism evidence="2">
    <name type="scientific">uncultured Thermomicrobiales bacterium</name>
    <dbReference type="NCBI Taxonomy" id="1645740"/>
    <lineage>
        <taxon>Bacteria</taxon>
        <taxon>Pseudomonadati</taxon>
        <taxon>Thermomicrobiota</taxon>
        <taxon>Thermomicrobia</taxon>
        <taxon>Thermomicrobiales</taxon>
        <taxon>environmental samples</taxon>
    </lineage>
</organism>
<dbReference type="EMBL" id="CADCWG010000015">
    <property type="protein sequence ID" value="CAA9535623.1"/>
    <property type="molecule type" value="Genomic_DNA"/>
</dbReference>
<feature type="region of interest" description="Disordered" evidence="1">
    <location>
        <begin position="215"/>
        <end position="293"/>
    </location>
</feature>
<feature type="non-terminal residue" evidence="2">
    <location>
        <position position="1"/>
    </location>
</feature>
<dbReference type="AlphaFoldDB" id="A0A6J4TZ20"/>
<feature type="non-terminal residue" evidence="2">
    <location>
        <position position="293"/>
    </location>
</feature>
<feature type="compositionally biased region" description="Basic residues" evidence="1">
    <location>
        <begin position="81"/>
        <end position="95"/>
    </location>
</feature>
<accession>A0A6J4TZ20</accession>
<evidence type="ECO:0000256" key="1">
    <source>
        <dbReference type="SAM" id="MobiDB-lite"/>
    </source>
</evidence>
<sequence length="293" mass="33528">GRLLHDLAAGRHAADCYPAHLRRARRAALRAVGRGQHRPRGADAGRRVHGGDRRPLRRRPVRRPCDRGRRRNPRRGDPRGLVHHTARRPGRRRHRDQPARAQHPRLPHPAPVRYRRPHPDHRPPANHRARAQRARPGRVSAGPDRLVPALPDQARAARDGRGRGPPRHRERRHQRRPLPLRLRARQRRARRARRRRPLDRRPLVLHLEHDAGAGVHRARGGDLRELVSPRHPRRDPALRRRPGDPDPGPDDGPADLDRRADRPPLRADADRDHRVVPQLPAAGGPRPAPDHGL</sequence>
<protein>
    <submittedName>
        <fullName evidence="2">Uncharacterized protein</fullName>
    </submittedName>
</protein>
<feature type="compositionally biased region" description="Basic residues" evidence="1">
    <location>
        <begin position="164"/>
        <end position="197"/>
    </location>
</feature>
<evidence type="ECO:0000313" key="2">
    <source>
        <dbReference type="EMBL" id="CAA9535623.1"/>
    </source>
</evidence>
<proteinExistence type="predicted"/>
<feature type="compositionally biased region" description="Basic residues" evidence="1">
    <location>
        <begin position="55"/>
        <end position="73"/>
    </location>
</feature>
<feature type="compositionally biased region" description="Basic residues" evidence="1">
    <location>
        <begin position="113"/>
        <end position="136"/>
    </location>
</feature>
<name>A0A6J4TZ20_9BACT</name>
<feature type="region of interest" description="Disordered" evidence="1">
    <location>
        <begin position="30"/>
        <end position="197"/>
    </location>
</feature>
<feature type="compositionally biased region" description="Basic and acidic residues" evidence="1">
    <location>
        <begin position="219"/>
        <end position="244"/>
    </location>
</feature>
<feature type="compositionally biased region" description="Basic and acidic residues" evidence="1">
    <location>
        <begin position="255"/>
        <end position="275"/>
    </location>
</feature>
<reference evidence="2" key="1">
    <citation type="submission" date="2020-02" db="EMBL/GenBank/DDBJ databases">
        <authorList>
            <person name="Meier V. D."/>
        </authorList>
    </citation>
    <scope>NUCLEOTIDE SEQUENCE</scope>
    <source>
        <strain evidence="2">AVDCRST_MAG49</strain>
    </source>
</reference>